<sequence length="411" mass="43345">MDSGGGVESELNKGAVEKAPEANGFNENEVTENGADAVHIDSGSDGTSKVEAPDSSGDGDEAPTSAAENKAPSNSSEWGDGSDGKDDIKKTQNNSGALNASLAESQKKRNVMSQSSSFPPKGSLADNSRRSTTSTKQSRVASSITNGDVAVKRSAAIAQKTLSVNTDTAAEATINGTSAEDARCHELSLKDLRYAYSRSSPRARKSAGCGFSFRLDERAEKRKEFFMKLEEKNHAKELEKTNLQAKSKENQEAEIRRLRKTLTFKATPMPSFYQEPGPPKVELKKIPPTRARSPKLGRRKQSVSAADGSSEVGTSSSTKPSDGAASSKGNAALPKKPKQKLLSKLPSQKSPTTTKPDAKSLMPGTEKPEVSSAETCVAAGPASPGDSAEEGQTNGDLPETEVATQEVPVRG</sequence>
<dbReference type="GO" id="GO:0008017">
    <property type="term" value="F:microtubule binding"/>
    <property type="evidence" value="ECO:0007669"/>
    <property type="project" value="InterPro"/>
</dbReference>
<dbReference type="PANTHER" id="PTHR46372:SF26">
    <property type="entry name" value="(WILD MALAYSIAN BANANA) HYPOTHETICAL PROTEIN"/>
    <property type="match status" value="1"/>
</dbReference>
<feature type="compositionally biased region" description="Basic and acidic residues" evidence="6">
    <location>
        <begin position="233"/>
        <end position="256"/>
    </location>
</feature>
<organism evidence="8 9">
    <name type="scientific">Musa balbisiana</name>
    <name type="common">Banana</name>
    <dbReference type="NCBI Taxonomy" id="52838"/>
    <lineage>
        <taxon>Eukaryota</taxon>
        <taxon>Viridiplantae</taxon>
        <taxon>Streptophyta</taxon>
        <taxon>Embryophyta</taxon>
        <taxon>Tracheophyta</taxon>
        <taxon>Spermatophyta</taxon>
        <taxon>Magnoliopsida</taxon>
        <taxon>Liliopsida</taxon>
        <taxon>Zingiberales</taxon>
        <taxon>Musaceae</taxon>
        <taxon>Musa</taxon>
    </lineage>
</organism>
<comment type="caution">
    <text evidence="8">The sequence shown here is derived from an EMBL/GenBank/DDBJ whole genome shotgun (WGS) entry which is preliminary data.</text>
</comment>
<feature type="region of interest" description="Disordered" evidence="6">
    <location>
        <begin position="1"/>
        <end position="152"/>
    </location>
</feature>
<gene>
    <name evidence="8" type="ORF">C4D60_Mb03t16390</name>
</gene>
<dbReference type="Pfam" id="PF06886">
    <property type="entry name" value="TPX2"/>
    <property type="match status" value="1"/>
</dbReference>
<reference evidence="8 9" key="1">
    <citation type="journal article" date="2019" name="Nat. Plants">
        <title>Genome sequencing of Musa balbisiana reveals subgenome evolution and function divergence in polyploid bananas.</title>
        <authorList>
            <person name="Yao X."/>
        </authorList>
    </citation>
    <scope>NUCLEOTIDE SEQUENCE [LARGE SCALE GENOMIC DNA]</scope>
    <source>
        <strain evidence="9">cv. DH-PKW</strain>
        <tissue evidence="8">Leaves</tissue>
    </source>
</reference>
<evidence type="ECO:0000256" key="6">
    <source>
        <dbReference type="SAM" id="MobiDB-lite"/>
    </source>
</evidence>
<feature type="compositionally biased region" description="Polar residues" evidence="6">
    <location>
        <begin position="91"/>
        <end position="104"/>
    </location>
</feature>
<evidence type="ECO:0000256" key="1">
    <source>
        <dbReference type="ARBA" id="ARBA00004245"/>
    </source>
</evidence>
<accession>A0A4S8JAE5</accession>
<dbReference type="EMBL" id="PYDT01000006">
    <property type="protein sequence ID" value="THU58630.1"/>
    <property type="molecule type" value="Genomic_DNA"/>
</dbReference>
<evidence type="ECO:0000256" key="4">
    <source>
        <dbReference type="ARBA" id="ARBA00022701"/>
    </source>
</evidence>
<evidence type="ECO:0000259" key="7">
    <source>
        <dbReference type="Pfam" id="PF06886"/>
    </source>
</evidence>
<keyword evidence="5" id="KW-0206">Cytoskeleton</keyword>
<feature type="compositionally biased region" description="Low complexity" evidence="6">
    <location>
        <begin position="342"/>
        <end position="351"/>
    </location>
</feature>
<dbReference type="PANTHER" id="PTHR46372">
    <property type="entry name" value="PROTEIN WVD2-LIKE 3"/>
    <property type="match status" value="1"/>
</dbReference>
<evidence type="ECO:0000313" key="9">
    <source>
        <dbReference type="Proteomes" id="UP000317650"/>
    </source>
</evidence>
<feature type="domain" description="TPX2 C-terminal" evidence="7">
    <location>
        <begin position="211"/>
        <end position="286"/>
    </location>
</feature>
<dbReference type="AlphaFoldDB" id="A0A4S8JAE5"/>
<evidence type="ECO:0000256" key="3">
    <source>
        <dbReference type="ARBA" id="ARBA00022490"/>
    </source>
</evidence>
<feature type="compositionally biased region" description="Basic residues" evidence="6">
    <location>
        <begin position="292"/>
        <end position="301"/>
    </location>
</feature>
<evidence type="ECO:0000256" key="2">
    <source>
        <dbReference type="ARBA" id="ARBA00005885"/>
    </source>
</evidence>
<comment type="subcellular location">
    <subcellularLocation>
        <location evidence="1">Cytoplasm</location>
        <location evidence="1">Cytoskeleton</location>
    </subcellularLocation>
</comment>
<comment type="similarity">
    <text evidence="2">Belongs to the TPX2 family.</text>
</comment>
<name>A0A4S8JAE5_MUSBA</name>
<evidence type="ECO:0000313" key="8">
    <source>
        <dbReference type="EMBL" id="THU58630.1"/>
    </source>
</evidence>
<keyword evidence="3" id="KW-0963">Cytoplasm</keyword>
<dbReference type="InterPro" id="IPR044806">
    <property type="entry name" value="WVD2/WDL1-4"/>
</dbReference>
<feature type="compositionally biased region" description="Polar residues" evidence="6">
    <location>
        <begin position="311"/>
        <end position="320"/>
    </location>
</feature>
<feature type="region of interest" description="Disordered" evidence="6">
    <location>
        <begin position="233"/>
        <end position="411"/>
    </location>
</feature>
<dbReference type="GO" id="GO:0005874">
    <property type="term" value="C:microtubule"/>
    <property type="evidence" value="ECO:0007669"/>
    <property type="project" value="UniProtKB-KW"/>
</dbReference>
<keyword evidence="9" id="KW-1185">Reference proteome</keyword>
<dbReference type="InterPro" id="IPR027329">
    <property type="entry name" value="TPX2_C"/>
</dbReference>
<dbReference type="Proteomes" id="UP000317650">
    <property type="component" value="Chromosome 3"/>
</dbReference>
<proteinExistence type="inferred from homology"/>
<evidence type="ECO:0000256" key="5">
    <source>
        <dbReference type="ARBA" id="ARBA00023212"/>
    </source>
</evidence>
<feature type="compositionally biased region" description="Low complexity" evidence="6">
    <location>
        <begin position="130"/>
        <end position="139"/>
    </location>
</feature>
<keyword evidence="4" id="KW-0493">Microtubule</keyword>
<protein>
    <recommendedName>
        <fullName evidence="7">TPX2 C-terminal domain-containing protein</fullName>
    </recommendedName>
</protein>
<dbReference type="GO" id="GO:0000226">
    <property type="term" value="P:microtubule cytoskeleton organization"/>
    <property type="evidence" value="ECO:0007669"/>
    <property type="project" value="InterPro"/>
</dbReference>